<evidence type="ECO:0000313" key="1">
    <source>
        <dbReference type="EMBL" id="PAD73915.1"/>
    </source>
</evidence>
<dbReference type="SUPFAM" id="SSF69279">
    <property type="entry name" value="Phage tail proteins"/>
    <property type="match status" value="1"/>
</dbReference>
<sequence length="355" mass="39506">MRTVMDGRRASLILKYNGKEMGTEYLSKYLMDFTYEDAAPGEQDSISVTLDDRDANWQKDWKPVFGDKLVAEITVVNWDKPGQKAKLPCGSFEVDSIDVEGPPDKVMVQALALPLEGATTKQTERAKSWEKVRLKTIAQDIATRAKLKLVYSASVNPSYERLDQSDQTDFAFLVDTAMDEGIAVKISGGKLVLFDEAEYERKPAVLDIVKGESGIMGYTFSESSTNTAYGSCVVTYRPPASSKKEKKKDSSGSKTITGKYTLPNASGIPILRVNERVETVAEANRLARNRLREHNKQSGRATFTLDGDVRLASGITVNVKGFGRFDGKYIIDRARHRFGVSQYVTEIEIRKVLGW</sequence>
<proteinExistence type="predicted"/>
<comment type="caution">
    <text evidence="1">The sequence shown here is derived from an EMBL/GenBank/DDBJ whole genome shotgun (WGS) entry which is preliminary data.</text>
</comment>
<dbReference type="AlphaFoldDB" id="A0A268ELB7"/>
<dbReference type="Pfam" id="PF05954">
    <property type="entry name" value="Phage_GPD"/>
    <property type="match status" value="1"/>
</dbReference>
<name>A0A268ELB7_9BACL</name>
<dbReference type="RefSeq" id="WP_095266840.1">
    <property type="nucleotide sequence ID" value="NZ_NPBY01000061.1"/>
</dbReference>
<reference evidence="1 2" key="1">
    <citation type="submission" date="2017-07" db="EMBL/GenBank/DDBJ databases">
        <title>Isolation and whole genome analysis of endospore-forming bacteria from heroin.</title>
        <authorList>
            <person name="Kalinowski J."/>
            <person name="Ahrens B."/>
            <person name="Al-Dilaimi A."/>
            <person name="Winkler A."/>
            <person name="Wibberg D."/>
            <person name="Schleenbecker U."/>
            <person name="Ruckert C."/>
            <person name="Wolfel R."/>
            <person name="Grass G."/>
        </authorList>
    </citation>
    <scope>NUCLEOTIDE SEQUENCE [LARGE SCALE GENOMIC DNA]</scope>
    <source>
        <strain evidence="1 2">7537-G1</strain>
    </source>
</reference>
<protein>
    <recommendedName>
        <fullName evidence="3">Late control protein</fullName>
    </recommendedName>
</protein>
<gene>
    <name evidence="1" type="ORF">CHH67_18955</name>
</gene>
<dbReference type="OrthoDB" id="9815473at2"/>
<evidence type="ECO:0008006" key="3">
    <source>
        <dbReference type="Google" id="ProtNLM"/>
    </source>
</evidence>
<organism evidence="1 2">
    <name type="scientific">Paenibacillus campinasensis</name>
    <dbReference type="NCBI Taxonomy" id="66347"/>
    <lineage>
        <taxon>Bacteria</taxon>
        <taxon>Bacillati</taxon>
        <taxon>Bacillota</taxon>
        <taxon>Bacilli</taxon>
        <taxon>Bacillales</taxon>
        <taxon>Paenibacillaceae</taxon>
        <taxon>Paenibacillus</taxon>
    </lineage>
</organism>
<evidence type="ECO:0000313" key="2">
    <source>
        <dbReference type="Proteomes" id="UP000215596"/>
    </source>
</evidence>
<accession>A0A268ELB7</accession>
<dbReference type="Proteomes" id="UP000215596">
    <property type="component" value="Unassembled WGS sequence"/>
</dbReference>
<dbReference type="EMBL" id="NPBY01000061">
    <property type="protein sequence ID" value="PAD73915.1"/>
    <property type="molecule type" value="Genomic_DNA"/>
</dbReference>